<sequence>MREVNREAARQGLTVSYARTAAARWLAGTQPRPPAGQLVVAVLSRALRRGIDAADAGLANAPGAATLLSRAGGGGGDLPQSRGAV</sequence>
<dbReference type="EMBL" id="JAGSMN010002194">
    <property type="protein sequence ID" value="MBR7679045.1"/>
    <property type="molecule type" value="Genomic_DNA"/>
</dbReference>
<gene>
    <name evidence="1" type="ORF">KDA82_40165</name>
</gene>
<name>A0A8T4J4Z4_9ACTN</name>
<evidence type="ECO:0000313" key="2">
    <source>
        <dbReference type="Proteomes" id="UP000675554"/>
    </source>
</evidence>
<evidence type="ECO:0000313" key="1">
    <source>
        <dbReference type="EMBL" id="MBR7679045.1"/>
    </source>
</evidence>
<dbReference type="AlphaFoldDB" id="A0A8T4J4Z4"/>
<proteinExistence type="predicted"/>
<feature type="non-terminal residue" evidence="1">
    <location>
        <position position="85"/>
    </location>
</feature>
<reference evidence="1" key="1">
    <citation type="submission" date="2021-04" db="EMBL/GenBank/DDBJ databases">
        <title>Sequencing of actinobacteria type strains.</title>
        <authorList>
            <person name="Nguyen G.-S."/>
            <person name="Wentzel A."/>
        </authorList>
    </citation>
    <scope>NUCLEOTIDE SEQUENCE</scope>
    <source>
        <strain evidence="1">DSM 42095</strain>
    </source>
</reference>
<accession>A0A8T4J4Z4</accession>
<keyword evidence="2" id="KW-1185">Reference proteome</keyword>
<protein>
    <submittedName>
        <fullName evidence="1">Uncharacterized protein</fullName>
    </submittedName>
</protein>
<comment type="caution">
    <text evidence="1">The sequence shown here is derived from an EMBL/GenBank/DDBJ whole genome shotgun (WGS) entry which is preliminary data.</text>
</comment>
<dbReference type="Proteomes" id="UP000675554">
    <property type="component" value="Unassembled WGS sequence"/>
</dbReference>
<organism evidence="1 2">
    <name type="scientific">Streptomyces daliensis</name>
    <dbReference type="NCBI Taxonomy" id="299421"/>
    <lineage>
        <taxon>Bacteria</taxon>
        <taxon>Bacillati</taxon>
        <taxon>Actinomycetota</taxon>
        <taxon>Actinomycetes</taxon>
        <taxon>Kitasatosporales</taxon>
        <taxon>Streptomycetaceae</taxon>
        <taxon>Streptomyces</taxon>
    </lineage>
</organism>